<comment type="caution">
    <text evidence="1">The sequence shown here is derived from an EMBL/GenBank/DDBJ whole genome shotgun (WGS) entry which is preliminary data.</text>
</comment>
<protein>
    <submittedName>
        <fullName evidence="1">Beta-fructofuranosidase, insoluble isoenzyme 3</fullName>
    </submittedName>
</protein>
<dbReference type="AlphaFoldDB" id="A0AAW2N3X4"/>
<dbReference type="EMBL" id="JACGWK010000008">
    <property type="protein sequence ID" value="KAL0338657.1"/>
    <property type="molecule type" value="Genomic_DNA"/>
</dbReference>
<dbReference type="Gene3D" id="2.60.120.560">
    <property type="entry name" value="Exo-inulinase, domain 1"/>
    <property type="match status" value="1"/>
</dbReference>
<gene>
    <name evidence="1" type="ORF">Sangu_1387800</name>
</gene>
<proteinExistence type="predicted"/>
<name>A0AAW2N3X4_9LAMI</name>
<sequence>MQFTRQSHLINMVVGEAQPQSSLETSPLLESTVKGGLGPFRLLTSENLEEYTPVVFRVFKAQDSKHQVLMCSDDWQVLDEGRIQTIHHSQDS</sequence>
<organism evidence="1">
    <name type="scientific">Sesamum angustifolium</name>
    <dbReference type="NCBI Taxonomy" id="2727405"/>
    <lineage>
        <taxon>Eukaryota</taxon>
        <taxon>Viridiplantae</taxon>
        <taxon>Streptophyta</taxon>
        <taxon>Embryophyta</taxon>
        <taxon>Tracheophyta</taxon>
        <taxon>Spermatophyta</taxon>
        <taxon>Magnoliopsida</taxon>
        <taxon>eudicotyledons</taxon>
        <taxon>Gunneridae</taxon>
        <taxon>Pentapetalae</taxon>
        <taxon>asterids</taxon>
        <taxon>lamiids</taxon>
        <taxon>Lamiales</taxon>
        <taxon>Pedaliaceae</taxon>
        <taxon>Sesamum</taxon>
    </lineage>
</organism>
<reference evidence="1" key="2">
    <citation type="journal article" date="2024" name="Plant">
        <title>Genomic evolution and insights into agronomic trait innovations of Sesamum species.</title>
        <authorList>
            <person name="Miao H."/>
            <person name="Wang L."/>
            <person name="Qu L."/>
            <person name="Liu H."/>
            <person name="Sun Y."/>
            <person name="Le M."/>
            <person name="Wang Q."/>
            <person name="Wei S."/>
            <person name="Zheng Y."/>
            <person name="Lin W."/>
            <person name="Duan Y."/>
            <person name="Cao H."/>
            <person name="Xiong S."/>
            <person name="Wang X."/>
            <person name="Wei L."/>
            <person name="Li C."/>
            <person name="Ma Q."/>
            <person name="Ju M."/>
            <person name="Zhao R."/>
            <person name="Li G."/>
            <person name="Mu C."/>
            <person name="Tian Q."/>
            <person name="Mei H."/>
            <person name="Zhang T."/>
            <person name="Gao T."/>
            <person name="Zhang H."/>
        </authorList>
    </citation>
    <scope>NUCLEOTIDE SEQUENCE</scope>
    <source>
        <strain evidence="1">G01</strain>
    </source>
</reference>
<evidence type="ECO:0000313" key="1">
    <source>
        <dbReference type="EMBL" id="KAL0338657.1"/>
    </source>
</evidence>
<accession>A0AAW2N3X4</accession>
<reference evidence="1" key="1">
    <citation type="submission" date="2020-06" db="EMBL/GenBank/DDBJ databases">
        <authorList>
            <person name="Li T."/>
            <person name="Hu X."/>
            <person name="Zhang T."/>
            <person name="Song X."/>
            <person name="Zhang H."/>
            <person name="Dai N."/>
            <person name="Sheng W."/>
            <person name="Hou X."/>
            <person name="Wei L."/>
        </authorList>
    </citation>
    <scope>NUCLEOTIDE SEQUENCE</scope>
    <source>
        <strain evidence="1">G01</strain>
        <tissue evidence="1">Leaf</tissue>
    </source>
</reference>